<evidence type="ECO:0000256" key="1">
    <source>
        <dbReference type="ARBA" id="ARBA00004479"/>
    </source>
</evidence>
<proteinExistence type="predicted"/>
<dbReference type="AlphaFoldDB" id="A0A6P5T7W4"/>
<evidence type="ECO:0000313" key="2">
    <source>
        <dbReference type="Proteomes" id="UP000515124"/>
    </source>
</evidence>
<dbReference type="InterPro" id="IPR051824">
    <property type="entry name" value="LRR_Rcpt-Like_S/T_Kinase"/>
</dbReference>
<dbReference type="SUPFAM" id="SSF52058">
    <property type="entry name" value="L domain-like"/>
    <property type="match status" value="1"/>
</dbReference>
<dbReference type="InterPro" id="IPR032675">
    <property type="entry name" value="LRR_dom_sf"/>
</dbReference>
<organism evidence="2 3">
    <name type="scientific">Prunus avium</name>
    <name type="common">Cherry</name>
    <name type="synonym">Cerasus avium</name>
    <dbReference type="NCBI Taxonomy" id="42229"/>
    <lineage>
        <taxon>Eukaryota</taxon>
        <taxon>Viridiplantae</taxon>
        <taxon>Streptophyta</taxon>
        <taxon>Embryophyta</taxon>
        <taxon>Tracheophyta</taxon>
        <taxon>Spermatophyta</taxon>
        <taxon>Magnoliopsida</taxon>
        <taxon>eudicotyledons</taxon>
        <taxon>Gunneridae</taxon>
        <taxon>Pentapetalae</taxon>
        <taxon>rosids</taxon>
        <taxon>fabids</taxon>
        <taxon>Rosales</taxon>
        <taxon>Rosaceae</taxon>
        <taxon>Amygdaloideae</taxon>
        <taxon>Amygdaleae</taxon>
        <taxon>Prunus</taxon>
    </lineage>
</organism>
<dbReference type="PANTHER" id="PTHR48006:SF66">
    <property type="entry name" value="PROTEIN KINASE DOMAIN-CONTAINING PROTEIN"/>
    <property type="match status" value="1"/>
</dbReference>
<dbReference type="Proteomes" id="UP000515124">
    <property type="component" value="Unplaced"/>
</dbReference>
<dbReference type="PANTHER" id="PTHR48006">
    <property type="entry name" value="LEUCINE-RICH REPEAT-CONTAINING PROTEIN DDB_G0281931-RELATED"/>
    <property type="match status" value="1"/>
</dbReference>
<dbReference type="Gene3D" id="3.80.10.10">
    <property type="entry name" value="Ribonuclease Inhibitor"/>
    <property type="match status" value="1"/>
</dbReference>
<dbReference type="GO" id="GO:0016020">
    <property type="term" value="C:membrane"/>
    <property type="evidence" value="ECO:0007669"/>
    <property type="project" value="UniProtKB-SubCell"/>
</dbReference>
<dbReference type="GeneID" id="110764629"/>
<reference evidence="3" key="1">
    <citation type="submission" date="2025-08" db="UniProtKB">
        <authorList>
            <consortium name="RefSeq"/>
        </authorList>
    </citation>
    <scope>IDENTIFICATION</scope>
</reference>
<evidence type="ECO:0000313" key="3">
    <source>
        <dbReference type="RefSeq" id="XP_021823328.1"/>
    </source>
</evidence>
<comment type="subcellular location">
    <subcellularLocation>
        <location evidence="1">Membrane</location>
        <topology evidence="1">Single-pass type I membrane protein</topology>
    </subcellularLocation>
</comment>
<accession>A0A6P5T7W4</accession>
<dbReference type="KEGG" id="pavi:110764629"/>
<dbReference type="RefSeq" id="XP_021823328.1">
    <property type="nucleotide sequence ID" value="XM_021967636.1"/>
</dbReference>
<sequence length="100" mass="11318">MFGDLQLYVFQSFPSCSRISSNNFTGRIPDYLENFKQLEELEIQASGLHGPIPSSISVLSNLTELRFSDLNGGGSKFPNLSNIRGMKDLYVLKLFYIFML</sequence>
<name>A0A6P5T7W4_PRUAV</name>
<protein>
    <submittedName>
        <fullName evidence="3">Probable leucine-rich repeat receptor-like serine/threonine-protein kinase At3g14840</fullName>
    </submittedName>
</protein>
<gene>
    <name evidence="3" type="primary">LOC110764629</name>
</gene>
<keyword evidence="2" id="KW-1185">Reference proteome</keyword>